<dbReference type="EMBL" id="VBQZ03000064">
    <property type="protein sequence ID" value="MXQ90744.1"/>
    <property type="molecule type" value="Genomic_DNA"/>
</dbReference>
<evidence type="ECO:0000313" key="3">
    <source>
        <dbReference type="Proteomes" id="UP000322234"/>
    </source>
</evidence>
<sequence length="73" mass="8418">MAAAGLLVCSTHCCHNRCKRRWYDTDKRFRHHRTITSWQELMNKETETISDAPSPFPRPSAAHSHGPELSELL</sequence>
<proteinExistence type="predicted"/>
<dbReference type="Proteomes" id="UP000322234">
    <property type="component" value="Unassembled WGS sequence"/>
</dbReference>
<reference evidence="2" key="1">
    <citation type="submission" date="2019-10" db="EMBL/GenBank/DDBJ databases">
        <title>The sequence and de novo assembly of the wild yak genome.</title>
        <authorList>
            <person name="Liu Y."/>
        </authorList>
    </citation>
    <scope>NUCLEOTIDE SEQUENCE [LARGE SCALE GENOMIC DNA]</scope>
    <source>
        <strain evidence="2">WY2019</strain>
    </source>
</reference>
<gene>
    <name evidence="2" type="ORF">E5288_WYG016150</name>
</gene>
<evidence type="ECO:0000256" key="1">
    <source>
        <dbReference type="SAM" id="MobiDB-lite"/>
    </source>
</evidence>
<evidence type="ECO:0000313" key="2">
    <source>
        <dbReference type="EMBL" id="MXQ90744.1"/>
    </source>
</evidence>
<organism evidence="2 3">
    <name type="scientific">Bos mutus</name>
    <name type="common">wild yak</name>
    <dbReference type="NCBI Taxonomy" id="72004"/>
    <lineage>
        <taxon>Eukaryota</taxon>
        <taxon>Metazoa</taxon>
        <taxon>Chordata</taxon>
        <taxon>Craniata</taxon>
        <taxon>Vertebrata</taxon>
        <taxon>Euteleostomi</taxon>
        <taxon>Mammalia</taxon>
        <taxon>Eutheria</taxon>
        <taxon>Laurasiatheria</taxon>
        <taxon>Artiodactyla</taxon>
        <taxon>Ruminantia</taxon>
        <taxon>Pecora</taxon>
        <taxon>Bovidae</taxon>
        <taxon>Bovinae</taxon>
        <taxon>Bos</taxon>
    </lineage>
</organism>
<feature type="region of interest" description="Disordered" evidence="1">
    <location>
        <begin position="48"/>
        <end position="73"/>
    </location>
</feature>
<protein>
    <submittedName>
        <fullName evidence="2">Uncharacterized protein</fullName>
    </submittedName>
</protein>
<keyword evidence="3" id="KW-1185">Reference proteome</keyword>
<dbReference type="AlphaFoldDB" id="A0A6B0RRY8"/>
<comment type="caution">
    <text evidence="2">The sequence shown here is derived from an EMBL/GenBank/DDBJ whole genome shotgun (WGS) entry which is preliminary data.</text>
</comment>
<accession>A0A6B0RRY8</accession>
<name>A0A6B0RRY8_9CETA</name>